<dbReference type="InterPro" id="IPR041171">
    <property type="entry name" value="SDR_Ig"/>
</dbReference>
<dbReference type="RefSeq" id="WP_167146300.1">
    <property type="nucleotide sequence ID" value="NZ_JAAMOX010000001.1"/>
</dbReference>
<dbReference type="InterPro" id="IPR008966">
    <property type="entry name" value="Adhesion_dom_sf"/>
</dbReference>
<sequence length="539" mass="55553">MSQFSLPSRRVIGRILGTIAAVGALLTASIVGGAPAAQAATYPGGITSVTTQHTQLDWGQRFKLDFTWAVPNGAKGGDIFSLRLPAELAPAATTSFDLTDEGGNVVANAVWNGTEVVFTLDNFLNGKTKIGGKGYFFVDWVKLPDSADGGNIDLNFGVGIPPLTIEVGPEPGPWIPGPAPVEQDAWKYGWFTDKSEGHLQWGIGLPTRAQGYAGPIVITDVMGVGQKLDQASFEVKAQRFTGPTEDISVTEDVADARWDVTAASDGGFTLTLDTIGAAETRDGVAYSAEFITIYYVVETTAGTPEFTNVVTIKSPSEQLETGELGRVARAGSGGDGDATDPVPAISLKKWSVADGSIDAGDYNTEPKTVEPGAKEALKLTVTNVGDEVLSNVVVADNTLRGPAAINLSCDFSPLGGPSTGTNWDGPFVPGASFECVLELPGMSAGVAHANTATVSAVGAFSGIPVAAEDPWNAVTEPSEPTPVGKPPVDNPTEPVGSSAQGNAGLAVTGVATDGMLALAALLVAGGTAVLLRLNRRRAS</sequence>
<keyword evidence="10" id="KW-1185">Reference proteome</keyword>
<reference evidence="9 10" key="1">
    <citation type="submission" date="2020-02" db="EMBL/GenBank/DDBJ databases">
        <title>Sequencing the genomes of 1000 actinobacteria strains.</title>
        <authorList>
            <person name="Klenk H.-P."/>
        </authorList>
    </citation>
    <scope>NUCLEOTIDE SEQUENCE [LARGE SCALE GENOMIC DNA]</scope>
    <source>
        <strain evidence="9 10">DSM 27960</strain>
    </source>
</reference>
<evidence type="ECO:0000256" key="4">
    <source>
        <dbReference type="ARBA" id="ARBA00022729"/>
    </source>
</evidence>
<accession>A0A7X5QY65</accession>
<evidence type="ECO:0000256" key="1">
    <source>
        <dbReference type="ARBA" id="ARBA00004168"/>
    </source>
</evidence>
<evidence type="ECO:0000256" key="2">
    <source>
        <dbReference type="ARBA" id="ARBA00022512"/>
    </source>
</evidence>
<comment type="caution">
    <text evidence="9">The sequence shown here is derived from an EMBL/GenBank/DDBJ whole genome shotgun (WGS) entry which is preliminary data.</text>
</comment>
<evidence type="ECO:0000259" key="8">
    <source>
        <dbReference type="Pfam" id="PF17961"/>
    </source>
</evidence>
<keyword evidence="4" id="KW-0732">Signal</keyword>
<gene>
    <name evidence="9" type="ORF">FHX76_000023</name>
</gene>
<comment type="subcellular location">
    <subcellularLocation>
        <location evidence="1">Secreted</location>
        <location evidence="1">Cell wall</location>
        <topology evidence="1">Peptidoglycan-anchor</topology>
    </subcellularLocation>
</comment>
<keyword evidence="7" id="KW-0812">Transmembrane</keyword>
<feature type="domain" description="SDR-like Ig" evidence="8">
    <location>
        <begin position="56"/>
        <end position="139"/>
    </location>
</feature>
<dbReference type="Gene3D" id="2.60.40.1280">
    <property type="match status" value="1"/>
</dbReference>
<dbReference type="Proteomes" id="UP000541033">
    <property type="component" value="Unassembled WGS sequence"/>
</dbReference>
<keyword evidence="2" id="KW-0134">Cell wall</keyword>
<dbReference type="AlphaFoldDB" id="A0A7X5QY65"/>
<evidence type="ECO:0000256" key="3">
    <source>
        <dbReference type="ARBA" id="ARBA00022525"/>
    </source>
</evidence>
<proteinExistence type="predicted"/>
<dbReference type="Pfam" id="PF17961">
    <property type="entry name" value="Big_8"/>
    <property type="match status" value="1"/>
</dbReference>
<dbReference type="PROSITE" id="PS51318">
    <property type="entry name" value="TAT"/>
    <property type="match status" value="1"/>
</dbReference>
<feature type="region of interest" description="Disordered" evidence="6">
    <location>
        <begin position="472"/>
        <end position="500"/>
    </location>
</feature>
<evidence type="ECO:0000313" key="10">
    <source>
        <dbReference type="Proteomes" id="UP000541033"/>
    </source>
</evidence>
<protein>
    <recommendedName>
        <fullName evidence="8">SDR-like Ig domain-containing protein</fullName>
    </recommendedName>
</protein>
<dbReference type="Gene3D" id="2.60.40.740">
    <property type="match status" value="1"/>
</dbReference>
<keyword evidence="5" id="KW-0572">Peptidoglycan-anchor</keyword>
<evidence type="ECO:0000256" key="7">
    <source>
        <dbReference type="SAM" id="Phobius"/>
    </source>
</evidence>
<dbReference type="EMBL" id="JAAMOX010000001">
    <property type="protein sequence ID" value="NIH52155.1"/>
    <property type="molecule type" value="Genomic_DNA"/>
</dbReference>
<name>A0A7X5QY65_9MICO</name>
<evidence type="ECO:0000256" key="6">
    <source>
        <dbReference type="SAM" id="MobiDB-lite"/>
    </source>
</evidence>
<evidence type="ECO:0000313" key="9">
    <source>
        <dbReference type="EMBL" id="NIH52155.1"/>
    </source>
</evidence>
<keyword evidence="3" id="KW-0964">Secreted</keyword>
<keyword evidence="7" id="KW-0472">Membrane</keyword>
<dbReference type="InterPro" id="IPR011252">
    <property type="entry name" value="Fibrogen-bd_dom1"/>
</dbReference>
<dbReference type="GO" id="GO:0007155">
    <property type="term" value="P:cell adhesion"/>
    <property type="evidence" value="ECO:0007669"/>
    <property type="project" value="InterPro"/>
</dbReference>
<keyword evidence="7" id="KW-1133">Transmembrane helix</keyword>
<organism evidence="9 10">
    <name type="scientific">Lysinibacter cavernae</name>
    <dbReference type="NCBI Taxonomy" id="1640652"/>
    <lineage>
        <taxon>Bacteria</taxon>
        <taxon>Bacillati</taxon>
        <taxon>Actinomycetota</taxon>
        <taxon>Actinomycetes</taxon>
        <taxon>Micrococcales</taxon>
        <taxon>Microbacteriaceae</taxon>
        <taxon>Lysinibacter</taxon>
    </lineage>
</organism>
<dbReference type="SUPFAM" id="SSF49401">
    <property type="entry name" value="Bacterial adhesins"/>
    <property type="match status" value="2"/>
</dbReference>
<feature type="compositionally biased region" description="Pro residues" evidence="6">
    <location>
        <begin position="479"/>
        <end position="489"/>
    </location>
</feature>
<dbReference type="InterPro" id="IPR006311">
    <property type="entry name" value="TAT_signal"/>
</dbReference>
<feature type="transmembrane region" description="Helical" evidence="7">
    <location>
        <begin position="515"/>
        <end position="533"/>
    </location>
</feature>
<evidence type="ECO:0000256" key="5">
    <source>
        <dbReference type="ARBA" id="ARBA00023088"/>
    </source>
</evidence>